<accession>A0AAW9NTI0</accession>
<name>A0AAW9NTI0_9BACL</name>
<reference evidence="1 2" key="1">
    <citation type="submission" date="2023-03" db="EMBL/GenBank/DDBJ databases">
        <title>Bacillus Genome Sequencing.</title>
        <authorList>
            <person name="Dunlap C."/>
        </authorList>
    </citation>
    <scope>NUCLEOTIDE SEQUENCE [LARGE SCALE GENOMIC DNA]</scope>
    <source>
        <strain evidence="1 2">B-59205</strain>
    </source>
</reference>
<dbReference type="EMBL" id="JARSFG010000003">
    <property type="protein sequence ID" value="MEC1177518.1"/>
    <property type="molecule type" value="Genomic_DNA"/>
</dbReference>
<dbReference type="Proteomes" id="UP001344888">
    <property type="component" value="Unassembled WGS sequence"/>
</dbReference>
<evidence type="ECO:0000313" key="1">
    <source>
        <dbReference type="EMBL" id="MEC1177518.1"/>
    </source>
</evidence>
<sequence length="44" mass="5065">MNSLPDHNDLEIETSVLDECCEQCGSHKILDDQYDTYFCVICHS</sequence>
<comment type="caution">
    <text evidence="1">The sequence shown here is derived from an EMBL/GenBank/DDBJ whole genome shotgun (WGS) entry which is preliminary data.</text>
</comment>
<proteinExistence type="predicted"/>
<keyword evidence="2" id="KW-1185">Reference proteome</keyword>
<evidence type="ECO:0000313" key="2">
    <source>
        <dbReference type="Proteomes" id="UP001344888"/>
    </source>
</evidence>
<protein>
    <submittedName>
        <fullName evidence="1">Uncharacterized protein</fullName>
    </submittedName>
</protein>
<organism evidence="1 2">
    <name type="scientific">Metasolibacillus meyeri</name>
    <dbReference type="NCBI Taxonomy" id="1071052"/>
    <lineage>
        <taxon>Bacteria</taxon>
        <taxon>Bacillati</taxon>
        <taxon>Bacillota</taxon>
        <taxon>Bacilli</taxon>
        <taxon>Bacillales</taxon>
        <taxon>Caryophanaceae</taxon>
        <taxon>Metasolibacillus</taxon>
    </lineage>
</organism>
<dbReference type="AlphaFoldDB" id="A0AAW9NTI0"/>
<dbReference type="RefSeq" id="WP_274523371.1">
    <property type="nucleotide sequence ID" value="NZ_JARSFG010000003.1"/>
</dbReference>
<gene>
    <name evidence="1" type="ORF">P9B03_03395</name>
</gene>